<accession>A0A939G4J9</accession>
<gene>
    <name evidence="1" type="ORF">J2I48_05785</name>
</gene>
<protein>
    <submittedName>
        <fullName evidence="1">Uncharacterized protein</fullName>
    </submittedName>
</protein>
<dbReference type="Proteomes" id="UP000664795">
    <property type="component" value="Unassembled WGS sequence"/>
</dbReference>
<proteinExistence type="predicted"/>
<keyword evidence="2" id="KW-1185">Reference proteome</keyword>
<dbReference type="EMBL" id="JAFMYU010000003">
    <property type="protein sequence ID" value="MBO0930494.1"/>
    <property type="molecule type" value="Genomic_DNA"/>
</dbReference>
<comment type="caution">
    <text evidence="1">The sequence shown here is derived from an EMBL/GenBank/DDBJ whole genome shotgun (WGS) entry which is preliminary data.</text>
</comment>
<evidence type="ECO:0000313" key="2">
    <source>
        <dbReference type="Proteomes" id="UP000664795"/>
    </source>
</evidence>
<organism evidence="1 2">
    <name type="scientific">Fibrella aquatilis</name>
    <dbReference type="NCBI Taxonomy" id="2817059"/>
    <lineage>
        <taxon>Bacteria</taxon>
        <taxon>Pseudomonadati</taxon>
        <taxon>Bacteroidota</taxon>
        <taxon>Cytophagia</taxon>
        <taxon>Cytophagales</taxon>
        <taxon>Spirosomataceae</taxon>
        <taxon>Fibrella</taxon>
    </lineage>
</organism>
<name>A0A939G4J9_9BACT</name>
<dbReference type="RefSeq" id="WP_207334546.1">
    <property type="nucleotide sequence ID" value="NZ_JAFMYU010000003.1"/>
</dbReference>
<reference evidence="1 2" key="1">
    <citation type="submission" date="2021-03" db="EMBL/GenBank/DDBJ databases">
        <title>Fibrella sp. HMF5036 genome sequencing and assembly.</title>
        <authorList>
            <person name="Kang H."/>
            <person name="Kim H."/>
            <person name="Bae S."/>
            <person name="Joh K."/>
        </authorList>
    </citation>
    <scope>NUCLEOTIDE SEQUENCE [LARGE SCALE GENOMIC DNA]</scope>
    <source>
        <strain evidence="1 2">HMF5036</strain>
    </source>
</reference>
<dbReference type="AlphaFoldDB" id="A0A939G4J9"/>
<evidence type="ECO:0000313" key="1">
    <source>
        <dbReference type="EMBL" id="MBO0930494.1"/>
    </source>
</evidence>
<sequence length="45" mass="5355">MRSKWWLYSQLVEVQYNKLFKFTSDDISKLIVQGYKAGTDVLRKA</sequence>